<gene>
    <name evidence="1" type="ORF">DFA_06155</name>
</gene>
<dbReference type="GeneID" id="14876471"/>
<dbReference type="Proteomes" id="UP000007797">
    <property type="component" value="Unassembled WGS sequence"/>
</dbReference>
<dbReference type="EMBL" id="GL883007">
    <property type="protein sequence ID" value="EGG24017.1"/>
    <property type="molecule type" value="Genomic_DNA"/>
</dbReference>
<evidence type="ECO:0000313" key="1">
    <source>
        <dbReference type="EMBL" id="EGG24017.1"/>
    </source>
</evidence>
<evidence type="ECO:0008006" key="3">
    <source>
        <dbReference type="Google" id="ProtNLM"/>
    </source>
</evidence>
<dbReference type="AlphaFoldDB" id="F4PK93"/>
<dbReference type="KEGG" id="dfa:DFA_06155"/>
<sequence length="770" mass="89797">MSICVTLSLSPSLTLSFFKIDSFTNTYMHVMVTTNNNNNKEINNNNNIQDLFRLVFCNTFIKRIVFYHVHDINRWLTATAAKDQQPEYPHYATKINGCASPHLLYIKYFDSTVSSCTRYGSPRFIGDILTLLDNGQDDPFYQDEAFRYNIHPKQLPFIKKRNDDLLNTQLNTFFNMNGQLQAHINRVGYGEQSFAWAVEALAKGLDLDRFKRVVSLIQPPIINHKYDMVPTWAMSSMNLPVAEYLVENNLNFRSSPHAVYTAIKVAAKHGFHQVAHILLPLVTKGILEKVYYSVAKSRNVTFIQQLLIFHPTIVELNRYKVEHYLLATGDKSIVDQFKITPPTSKYKDQAVYSFISLLIHKHGKPNLLVDNQHMEMVEWYYGTCIELMYSMTSQQFIQHRLNELQFNIQQQPNQKNNNLLRLLVIFLEFNQSSIATSFESLLRLDIPTVTNSIIDFVPTKQIIQFGTVEMVKSYLVLDKNLKQFTQILLLSLEYNVEIFDYALNFYNSHYQHIPINFDYPNQLPQAPLVHFNQLYQSVETRLLFIDKQTNEDNSDYNTLVSHLMFILAQAAAKLGRLDVIEKFMSIHQSNNFYNVIFMCAVNAEQYEIAKEIKNSRYNGSNTKYILHSDFFYFIPSIHGLNRMQRAIDFGLDCVEKQDYLWKRTVQLSISSARLDVLQYLEQHGVLEHNGIDFFNIVTLYPHFLATCIQHLQHSSFSKGTPCDPNLTRLRLLSTIQWSKRNGKHFQIIPIIKYFFKNDQPFLDKFKNKMK</sequence>
<keyword evidence="2" id="KW-1185">Reference proteome</keyword>
<protein>
    <recommendedName>
        <fullName evidence="3">Ankyrin repeat-containing protein</fullName>
    </recommendedName>
</protein>
<proteinExistence type="predicted"/>
<name>F4PK93_CACFS</name>
<organism evidence="1 2">
    <name type="scientific">Cavenderia fasciculata</name>
    <name type="common">Slime mold</name>
    <name type="synonym">Dictyostelium fasciculatum</name>
    <dbReference type="NCBI Taxonomy" id="261658"/>
    <lineage>
        <taxon>Eukaryota</taxon>
        <taxon>Amoebozoa</taxon>
        <taxon>Evosea</taxon>
        <taxon>Eumycetozoa</taxon>
        <taxon>Dictyostelia</taxon>
        <taxon>Acytosteliales</taxon>
        <taxon>Cavenderiaceae</taxon>
        <taxon>Cavenderia</taxon>
    </lineage>
</organism>
<dbReference type="RefSeq" id="XP_004361868.1">
    <property type="nucleotide sequence ID" value="XM_004361811.1"/>
</dbReference>
<accession>F4PK93</accession>
<reference evidence="2" key="1">
    <citation type="journal article" date="2011" name="Genome Res.">
        <title>Phylogeny-wide analysis of social amoeba genomes highlights ancient origins for complex intercellular communication.</title>
        <authorList>
            <person name="Heidel A.J."/>
            <person name="Lawal H.M."/>
            <person name="Felder M."/>
            <person name="Schilde C."/>
            <person name="Helps N.R."/>
            <person name="Tunggal B."/>
            <person name="Rivero F."/>
            <person name="John U."/>
            <person name="Schleicher M."/>
            <person name="Eichinger L."/>
            <person name="Platzer M."/>
            <person name="Noegel A.A."/>
            <person name="Schaap P."/>
            <person name="Gloeckner G."/>
        </authorList>
    </citation>
    <scope>NUCLEOTIDE SEQUENCE [LARGE SCALE GENOMIC DNA]</scope>
    <source>
        <strain evidence="2">SH3</strain>
    </source>
</reference>
<evidence type="ECO:0000313" key="2">
    <source>
        <dbReference type="Proteomes" id="UP000007797"/>
    </source>
</evidence>